<dbReference type="Proteomes" id="UP000192578">
    <property type="component" value="Unassembled WGS sequence"/>
</dbReference>
<dbReference type="InterPro" id="IPR036188">
    <property type="entry name" value="FAD/NAD-bd_sf"/>
</dbReference>
<comment type="caution">
    <text evidence="7">The sequence shown here is derived from an EMBL/GenBank/DDBJ whole genome shotgun (WGS) entry which is preliminary data.</text>
</comment>
<evidence type="ECO:0000256" key="5">
    <source>
        <dbReference type="PIRNR" id="PIRNR016550"/>
    </source>
</evidence>
<dbReference type="Gene3D" id="3.50.50.60">
    <property type="entry name" value="FAD/NAD(P)-binding domain"/>
    <property type="match status" value="2"/>
</dbReference>
<dbReference type="GO" id="GO:0016192">
    <property type="term" value="P:vesicle-mediated transport"/>
    <property type="evidence" value="ECO:0007669"/>
    <property type="project" value="TreeGrafter"/>
</dbReference>
<keyword evidence="3 5" id="KW-0343">GTPase activation</keyword>
<comment type="function">
    <text evidence="5">Substrate-binding subunit (component A) of the Rab geranylgeranyltransferase (GGTase) complex. Binds unprenylated Rab proteins and presents the substrate peptide to the catalytic component B. The component A is thought to be regenerated by transferring its prenylated Rab back to the donor membrane.</text>
</comment>
<protein>
    <recommendedName>
        <fullName evidence="5">Rab proteins geranylgeranyltransferase component A</fullName>
    </recommendedName>
</protein>
<dbReference type="Gene3D" id="1.10.405.10">
    <property type="entry name" value="Guanine Nucleotide Dissociation Inhibitor, domain 1"/>
    <property type="match status" value="1"/>
</dbReference>
<feature type="compositionally biased region" description="Low complexity" evidence="6">
    <location>
        <begin position="129"/>
        <end position="141"/>
    </location>
</feature>
<accession>A0A1W0WLE7</accession>
<dbReference type="GO" id="GO:0007264">
    <property type="term" value="P:small GTPase-mediated signal transduction"/>
    <property type="evidence" value="ECO:0007669"/>
    <property type="project" value="UniProtKB-UniRule"/>
</dbReference>
<dbReference type="PIRSF" id="PIRSF016550">
    <property type="entry name" value="Rab_ger_ger_transf_A_euk"/>
    <property type="match status" value="1"/>
</dbReference>
<dbReference type="Gene3D" id="3.30.519.10">
    <property type="entry name" value="Guanine Nucleotide Dissociation Inhibitor, domain 2"/>
    <property type="match status" value="1"/>
</dbReference>
<evidence type="ECO:0000256" key="6">
    <source>
        <dbReference type="SAM" id="MobiDB-lite"/>
    </source>
</evidence>
<evidence type="ECO:0000256" key="2">
    <source>
        <dbReference type="ARBA" id="ARBA00005593"/>
    </source>
</evidence>
<keyword evidence="4 5" id="KW-0963">Cytoplasm</keyword>
<dbReference type="GO" id="GO:0005829">
    <property type="term" value="C:cytosol"/>
    <property type="evidence" value="ECO:0007669"/>
    <property type="project" value="TreeGrafter"/>
</dbReference>
<sequence length="599" mass="65998">MEDLPTEFDLVVLGTGLPESIIAAAASRVDKAVLQLDSNAFYGRDWAGFRLQDLRDFLRSCEVPAADVDARDVSHLLQAGECLVTLGRPTNSISNVEEVIYIKDDVVETDIAPQPRQERYRRRSERHTSGSSTGSSTGPSPVNTPVDDEAFPLPVGRKQFTFDDVLLQSRKFSLDLAPKLFWTTDAFVNLLKTSNISRYTSFRLVHSVATFLDGRIVEVPFSRSAISNHTDLSALDKRKVMKFMQACMERAANGDANAADLTPARFGDYLDTLKIPILTRRSIVNAIAMCTEDTSTAKAFTRISRFLLACGYYDKSSSPFLFSIFGCGEYPQYFARISAVFGGIQCLNRGVEVFVLDSTKSQVVAVITGASRIACKRLVIPVEYAPVEWLGGGLTERNISRAILITDTSIFPKRPSDVGFMRFAKDGDELGVMLIEASYVTEICPNGYFVVYLWTTAVTTARADLEPYVMKLFEPYRADRTGVAKVLWASFFNHKSIRLATRDADQSNRPTQLPANVKLVSGPSGSLDYEDVLKESEELFAMLYPGEVFLPRVPDPEEIIMDGCDGSTVAASPEEEAATAPSQPEASALIPANDEEGDE</sequence>
<dbReference type="AlphaFoldDB" id="A0A1W0WLE7"/>
<evidence type="ECO:0000256" key="1">
    <source>
        <dbReference type="ARBA" id="ARBA00004496"/>
    </source>
</evidence>
<dbReference type="InterPro" id="IPR018203">
    <property type="entry name" value="GDP_dissociation_inhibitor"/>
</dbReference>
<dbReference type="GO" id="GO:0005634">
    <property type="term" value="C:nucleus"/>
    <property type="evidence" value="ECO:0007669"/>
    <property type="project" value="TreeGrafter"/>
</dbReference>
<evidence type="ECO:0000256" key="3">
    <source>
        <dbReference type="ARBA" id="ARBA00022468"/>
    </source>
</evidence>
<organism evidence="7 8">
    <name type="scientific">Hypsibius exemplaris</name>
    <name type="common">Freshwater tardigrade</name>
    <dbReference type="NCBI Taxonomy" id="2072580"/>
    <lineage>
        <taxon>Eukaryota</taxon>
        <taxon>Metazoa</taxon>
        <taxon>Ecdysozoa</taxon>
        <taxon>Tardigrada</taxon>
        <taxon>Eutardigrada</taxon>
        <taxon>Parachela</taxon>
        <taxon>Hypsibioidea</taxon>
        <taxon>Hypsibiidae</taxon>
        <taxon>Hypsibius</taxon>
    </lineage>
</organism>
<dbReference type="OrthoDB" id="1923006at2759"/>
<dbReference type="GO" id="GO:0005096">
    <property type="term" value="F:GTPase activator activity"/>
    <property type="evidence" value="ECO:0007669"/>
    <property type="project" value="UniProtKB-UniRule"/>
</dbReference>
<dbReference type="GO" id="GO:0005968">
    <property type="term" value="C:Rab-protein geranylgeranyltransferase complex"/>
    <property type="evidence" value="ECO:0007669"/>
    <property type="project" value="UniProtKB-UniRule"/>
</dbReference>
<keyword evidence="8" id="KW-1185">Reference proteome</keyword>
<evidence type="ECO:0000313" key="8">
    <source>
        <dbReference type="Proteomes" id="UP000192578"/>
    </source>
</evidence>
<dbReference type="PRINTS" id="PR00891">
    <property type="entry name" value="RABGDIREP"/>
</dbReference>
<dbReference type="SUPFAM" id="SSF54373">
    <property type="entry name" value="FAD-linked reductases, C-terminal domain"/>
    <property type="match status" value="1"/>
</dbReference>
<dbReference type="PANTHER" id="PTHR11787">
    <property type="entry name" value="RAB GDP-DISSOCIATION INHIBITOR"/>
    <property type="match status" value="1"/>
</dbReference>
<dbReference type="GO" id="GO:0005092">
    <property type="term" value="F:GDP-dissociation inhibitor activity"/>
    <property type="evidence" value="ECO:0007669"/>
    <property type="project" value="InterPro"/>
</dbReference>
<dbReference type="SUPFAM" id="SSF51905">
    <property type="entry name" value="FAD/NAD(P)-binding domain"/>
    <property type="match status" value="1"/>
</dbReference>
<evidence type="ECO:0000313" key="7">
    <source>
        <dbReference type="EMBL" id="OQV16028.1"/>
    </source>
</evidence>
<name>A0A1W0WLE7_HYPEX</name>
<gene>
    <name evidence="7" type="ORF">BV898_09798</name>
</gene>
<feature type="region of interest" description="Disordered" evidence="6">
    <location>
        <begin position="563"/>
        <end position="599"/>
    </location>
</feature>
<comment type="similarity">
    <text evidence="2 5">Belongs to the Rab GDI family.</text>
</comment>
<feature type="compositionally biased region" description="Low complexity" evidence="6">
    <location>
        <begin position="578"/>
        <end position="588"/>
    </location>
</feature>
<dbReference type="EMBL" id="MTYJ01000079">
    <property type="protein sequence ID" value="OQV16028.1"/>
    <property type="molecule type" value="Genomic_DNA"/>
</dbReference>
<dbReference type="GO" id="GO:0006886">
    <property type="term" value="P:intracellular protein transport"/>
    <property type="evidence" value="ECO:0007669"/>
    <property type="project" value="InterPro"/>
</dbReference>
<reference evidence="8" key="1">
    <citation type="submission" date="2017-01" db="EMBL/GenBank/DDBJ databases">
        <title>Comparative genomics of anhydrobiosis in the tardigrade Hypsibius dujardini.</title>
        <authorList>
            <person name="Yoshida Y."/>
            <person name="Koutsovoulos G."/>
            <person name="Laetsch D."/>
            <person name="Stevens L."/>
            <person name="Kumar S."/>
            <person name="Horikawa D."/>
            <person name="Ishino K."/>
            <person name="Komine S."/>
            <person name="Tomita M."/>
            <person name="Blaxter M."/>
            <person name="Arakawa K."/>
        </authorList>
    </citation>
    <scope>NUCLEOTIDE SEQUENCE [LARGE SCALE GENOMIC DNA]</scope>
    <source>
        <strain evidence="8">Z151</strain>
    </source>
</reference>
<proteinExistence type="inferred from homology"/>
<dbReference type="InterPro" id="IPR001738">
    <property type="entry name" value="Rab_escort"/>
</dbReference>
<evidence type="ECO:0000256" key="4">
    <source>
        <dbReference type="ARBA" id="ARBA00022490"/>
    </source>
</evidence>
<feature type="region of interest" description="Disordered" evidence="6">
    <location>
        <begin position="112"/>
        <end position="148"/>
    </location>
</feature>
<dbReference type="Pfam" id="PF00996">
    <property type="entry name" value="GDI"/>
    <property type="match status" value="2"/>
</dbReference>
<comment type="subcellular location">
    <subcellularLocation>
        <location evidence="1 5">Cytoplasm</location>
    </subcellularLocation>
</comment>
<dbReference type="PANTHER" id="PTHR11787:SF4">
    <property type="entry name" value="CHM, RAB ESCORT PROTEIN 1"/>
    <property type="match status" value="1"/>
</dbReference>